<protein>
    <recommendedName>
        <fullName evidence="1">Heterokaryon incompatibility domain-containing protein</fullName>
    </recommendedName>
</protein>
<dbReference type="PANTHER" id="PTHR24148">
    <property type="entry name" value="ANKYRIN REPEAT DOMAIN-CONTAINING PROTEIN 39 HOMOLOG-RELATED"/>
    <property type="match status" value="1"/>
</dbReference>
<dbReference type="PANTHER" id="PTHR24148:SF81">
    <property type="entry name" value="HETEROKARYON INCOMPATIBILITY DOMAIN-CONTAINING PROTEIN"/>
    <property type="match status" value="1"/>
</dbReference>
<accession>A0A9P4X011</accession>
<reference evidence="2" key="1">
    <citation type="submission" date="2019-04" db="EMBL/GenBank/DDBJ databases">
        <title>Sequencing of skin fungus with MAO and IRED activity.</title>
        <authorList>
            <person name="Marsaioli A.J."/>
            <person name="Bonatto J.M.C."/>
            <person name="Reis Junior O."/>
        </authorList>
    </citation>
    <scope>NUCLEOTIDE SEQUENCE</scope>
    <source>
        <strain evidence="2">28M1</strain>
    </source>
</reference>
<comment type="caution">
    <text evidence="2">The sequence shown here is derived from an EMBL/GenBank/DDBJ whole genome shotgun (WGS) entry which is preliminary data.</text>
</comment>
<dbReference type="AlphaFoldDB" id="A0A9P4X011"/>
<organism evidence="2 3">
    <name type="scientific">Didymella heteroderae</name>
    <dbReference type="NCBI Taxonomy" id="1769908"/>
    <lineage>
        <taxon>Eukaryota</taxon>
        <taxon>Fungi</taxon>
        <taxon>Dikarya</taxon>
        <taxon>Ascomycota</taxon>
        <taxon>Pezizomycotina</taxon>
        <taxon>Dothideomycetes</taxon>
        <taxon>Pleosporomycetidae</taxon>
        <taxon>Pleosporales</taxon>
        <taxon>Pleosporineae</taxon>
        <taxon>Didymellaceae</taxon>
        <taxon>Didymella</taxon>
    </lineage>
</organism>
<dbReference type="Pfam" id="PF06985">
    <property type="entry name" value="HET"/>
    <property type="match status" value="1"/>
</dbReference>
<gene>
    <name evidence="2" type="ORF">E8E12_010891</name>
</gene>
<dbReference type="OrthoDB" id="194358at2759"/>
<evidence type="ECO:0000313" key="2">
    <source>
        <dbReference type="EMBL" id="KAF3046077.1"/>
    </source>
</evidence>
<keyword evidence="3" id="KW-1185">Reference proteome</keyword>
<feature type="domain" description="Heterokaryon incompatibility" evidence="1">
    <location>
        <begin position="1"/>
        <end position="120"/>
    </location>
</feature>
<proteinExistence type="predicted"/>
<dbReference type="Proteomes" id="UP000758155">
    <property type="component" value="Unassembled WGS sequence"/>
</dbReference>
<sequence length="545" mass="60597">MIWVDSICINQDRHNPQAKQERDIQIALMGEIYTKAMQVNAYLGPGNSSSDAAALIIRRLTAAIGKVVVARSIGIREREALEHYDRVAEEALATSPEFPFGKLQGLFCLPWFRRVWVFQEVVLAKKVVFYCGEHLVRFENIAAAADFTLIPYSKLDAPALYWSNFLGAHRSMALSVQRRDRGENPGVDLLQFLAITSMLEATEPQDHVNGLYACAKRVGVDMPAPDHTKSVAQVFTDTAIACLRQSGTLQLLTQVEGAGSAEFDLPSWVPNLTGHMGKWNSASPPKISRPLQWDDMGSKKQVEWVFLPETKQLKVLGRRLDRVVAVSEPWMADASTTLLGNAALPSGQIISSLLDCFASWVEIAQQRIRERNQNAISANDMLAVTDLARLFTNGRKATAGPNDLFSDHRPPSQLVKYLSLLAVHSWASDADVRSNLIHPDDDPSTWMHLGDITLSQPMSQVLHYLVPWTWRSVFRTTSKAYLGLCGYSVKPGDELVILRGMTVPCLVRPCAQGHNYVSAAYVDGFVESEFWDAGSDADNEWFHLT</sequence>
<name>A0A9P4X011_9PLEO</name>
<evidence type="ECO:0000259" key="1">
    <source>
        <dbReference type="Pfam" id="PF06985"/>
    </source>
</evidence>
<dbReference type="EMBL" id="SWKV01000005">
    <property type="protein sequence ID" value="KAF3046077.1"/>
    <property type="molecule type" value="Genomic_DNA"/>
</dbReference>
<dbReference type="Pfam" id="PF26639">
    <property type="entry name" value="Het-6_barrel"/>
    <property type="match status" value="1"/>
</dbReference>
<dbReference type="InterPro" id="IPR052895">
    <property type="entry name" value="HetReg/Transcr_Mod"/>
</dbReference>
<dbReference type="InterPro" id="IPR010730">
    <property type="entry name" value="HET"/>
</dbReference>
<evidence type="ECO:0000313" key="3">
    <source>
        <dbReference type="Proteomes" id="UP000758155"/>
    </source>
</evidence>